<keyword evidence="5 9" id="KW-0812">Transmembrane</keyword>
<organism evidence="10 11">
    <name type="scientific">Solirubrobacter deserti</name>
    <dbReference type="NCBI Taxonomy" id="2282478"/>
    <lineage>
        <taxon>Bacteria</taxon>
        <taxon>Bacillati</taxon>
        <taxon>Actinomycetota</taxon>
        <taxon>Thermoleophilia</taxon>
        <taxon>Solirubrobacterales</taxon>
        <taxon>Solirubrobacteraceae</taxon>
        <taxon>Solirubrobacter</taxon>
    </lineage>
</organism>
<feature type="transmembrane region" description="Helical" evidence="9">
    <location>
        <begin position="233"/>
        <end position="256"/>
    </location>
</feature>
<dbReference type="PANTHER" id="PTHR32196:SF71">
    <property type="entry name" value="AUTOINDUCER 2 IMPORT SYSTEM PERMEASE PROTEIN LSRD"/>
    <property type="match status" value="1"/>
</dbReference>
<reference evidence="10" key="1">
    <citation type="submission" date="2022-10" db="EMBL/GenBank/DDBJ databases">
        <title>The WGS of Solirubrobacter sp. CPCC 204708.</title>
        <authorList>
            <person name="Jiang Z."/>
        </authorList>
    </citation>
    <scope>NUCLEOTIDE SEQUENCE</scope>
    <source>
        <strain evidence="10">CPCC 204708</strain>
    </source>
</reference>
<keyword evidence="2" id="KW-0813">Transport</keyword>
<evidence type="ECO:0000256" key="4">
    <source>
        <dbReference type="ARBA" id="ARBA00022519"/>
    </source>
</evidence>
<dbReference type="CDD" id="cd06579">
    <property type="entry name" value="TM_PBP1_transp_AraH_like"/>
    <property type="match status" value="1"/>
</dbReference>
<evidence type="ECO:0000313" key="10">
    <source>
        <dbReference type="EMBL" id="MDA0138632.1"/>
    </source>
</evidence>
<sequence>MSTENATVSGFGVASGGRGGRFLKALLSTGTIFVLLIALWVWIAIINPTFAEPGPFLAYLKRSAPLVILAAGAYFVLISGNFDLSVGSLVTVMVVFAAKMIDGEDSRMWPIIALMLLIGVFVGFVNGFISTVLRVPSFITTLGTLLILNGAVFLWTGGAPTGALSENFRSIGRQGIDGIPWIEQLPWSVIIMVVIGVGSVLLMRADFGRQLLATGDNERAARLSGVRVDRVRILAFVLSGVLAAVAGILLAGFGGVSAQAGQGLEFDAITACVLGGVVLGGGRGSVVAAMAGALTLEALFTWLNLQGVSGALEDTVQGVIIIAAVGFAAYRLRGAR</sequence>
<keyword evidence="7 9" id="KW-0472">Membrane</keyword>
<evidence type="ECO:0000256" key="2">
    <source>
        <dbReference type="ARBA" id="ARBA00022448"/>
    </source>
</evidence>
<evidence type="ECO:0000256" key="9">
    <source>
        <dbReference type="SAM" id="Phobius"/>
    </source>
</evidence>
<evidence type="ECO:0000256" key="6">
    <source>
        <dbReference type="ARBA" id="ARBA00022989"/>
    </source>
</evidence>
<evidence type="ECO:0000256" key="3">
    <source>
        <dbReference type="ARBA" id="ARBA00022475"/>
    </source>
</evidence>
<feature type="transmembrane region" description="Helical" evidence="9">
    <location>
        <begin position="141"/>
        <end position="164"/>
    </location>
</feature>
<feature type="transmembrane region" description="Helical" evidence="9">
    <location>
        <begin position="66"/>
        <end position="96"/>
    </location>
</feature>
<evidence type="ECO:0000256" key="1">
    <source>
        <dbReference type="ARBA" id="ARBA00004651"/>
    </source>
</evidence>
<comment type="caution">
    <text evidence="10">The sequence shown here is derived from an EMBL/GenBank/DDBJ whole genome shotgun (WGS) entry which is preliminary data.</text>
</comment>
<evidence type="ECO:0000256" key="5">
    <source>
        <dbReference type="ARBA" id="ARBA00022692"/>
    </source>
</evidence>
<feature type="transmembrane region" description="Helical" evidence="9">
    <location>
        <begin position="315"/>
        <end position="332"/>
    </location>
</feature>
<feature type="transmembrane region" description="Helical" evidence="9">
    <location>
        <begin position="185"/>
        <end position="203"/>
    </location>
</feature>
<keyword evidence="3" id="KW-1003">Cell membrane</keyword>
<evidence type="ECO:0000313" key="11">
    <source>
        <dbReference type="Proteomes" id="UP001147700"/>
    </source>
</evidence>
<comment type="subcellular location">
    <subcellularLocation>
        <location evidence="1">Cell membrane</location>
        <topology evidence="1">Multi-pass membrane protein</topology>
    </subcellularLocation>
</comment>
<accession>A0ABT4RJE4</accession>
<protein>
    <recommendedName>
        <fullName evidence="8">Autoinducer 2 import system permease protein LsrD</fullName>
    </recommendedName>
</protein>
<keyword evidence="11" id="KW-1185">Reference proteome</keyword>
<dbReference type="Pfam" id="PF02653">
    <property type="entry name" value="BPD_transp_2"/>
    <property type="match status" value="1"/>
</dbReference>
<feature type="transmembrane region" description="Helical" evidence="9">
    <location>
        <begin position="108"/>
        <end position="129"/>
    </location>
</feature>
<feature type="transmembrane region" description="Helical" evidence="9">
    <location>
        <begin position="25"/>
        <end position="46"/>
    </location>
</feature>
<gene>
    <name evidence="10" type="ORF">OJ962_14105</name>
</gene>
<name>A0ABT4RJE4_9ACTN</name>
<feature type="transmembrane region" description="Helical" evidence="9">
    <location>
        <begin position="268"/>
        <end position="295"/>
    </location>
</feature>
<dbReference type="PANTHER" id="PTHR32196">
    <property type="entry name" value="ABC TRANSPORTER PERMEASE PROTEIN YPHD-RELATED-RELATED"/>
    <property type="match status" value="1"/>
</dbReference>
<keyword evidence="6 9" id="KW-1133">Transmembrane helix</keyword>
<evidence type="ECO:0000256" key="7">
    <source>
        <dbReference type="ARBA" id="ARBA00023136"/>
    </source>
</evidence>
<evidence type="ECO:0000256" key="8">
    <source>
        <dbReference type="ARBA" id="ARBA00039381"/>
    </source>
</evidence>
<dbReference type="RefSeq" id="WP_202955313.1">
    <property type="nucleotide sequence ID" value="NZ_JAPCID010000017.1"/>
</dbReference>
<dbReference type="EMBL" id="JAPCID010000017">
    <property type="protein sequence ID" value="MDA0138632.1"/>
    <property type="molecule type" value="Genomic_DNA"/>
</dbReference>
<keyword evidence="4" id="KW-0997">Cell inner membrane</keyword>
<proteinExistence type="predicted"/>
<dbReference type="InterPro" id="IPR001851">
    <property type="entry name" value="ABC_transp_permease"/>
</dbReference>
<dbReference type="Proteomes" id="UP001147700">
    <property type="component" value="Unassembled WGS sequence"/>
</dbReference>